<dbReference type="WBParaSite" id="Pan_g10127.t1">
    <property type="protein sequence ID" value="Pan_g10127.t1"/>
    <property type="gene ID" value="Pan_g10127"/>
</dbReference>
<feature type="transmembrane region" description="Helical" evidence="1">
    <location>
        <begin position="113"/>
        <end position="139"/>
    </location>
</feature>
<keyword evidence="2" id="KW-1185">Reference proteome</keyword>
<keyword evidence="1" id="KW-0472">Membrane</keyword>
<accession>A0A7E4ZPY4</accession>
<reference evidence="2" key="1">
    <citation type="journal article" date="2013" name="Genetics">
        <title>The draft genome and transcriptome of Panagrellus redivivus are shaped by the harsh demands of a free-living lifestyle.</title>
        <authorList>
            <person name="Srinivasan J."/>
            <person name="Dillman A.R."/>
            <person name="Macchietto M.G."/>
            <person name="Heikkinen L."/>
            <person name="Lakso M."/>
            <person name="Fracchia K.M."/>
            <person name="Antoshechkin I."/>
            <person name="Mortazavi A."/>
            <person name="Wong G."/>
            <person name="Sternberg P.W."/>
        </authorList>
    </citation>
    <scope>NUCLEOTIDE SEQUENCE [LARGE SCALE GENOMIC DNA]</scope>
    <source>
        <strain evidence="2">MT8872</strain>
    </source>
</reference>
<sequence>MFALSAIMLALYNIVLWRPEPIYNNILMFICFLLAQLTFDCVHISKFFITFERILIMRSANPAYNQKLLLGLCIFFNIAVTIYTAIFFIIRFIQVGMSDESCLLISCMIGMDTYLVSYHVSNAISACNLIASVYFLFLFRKTTITVDTHGKQAAKMENMIKFTIYVDFCLDLFPQIVTVVLSLIGSVIGSYIGTLQRVLFSFCGIFVNQRFYNVFVTHERSFTVKSTTVAIKAQSKVKEMPDLYKFALLIATVIVFIVYSYVAYLTSRLLWYFVLRQQKASVQIVPILTAHVASWWLSAVTAVLLTIYSLAYWRPEPIYDKTVMFCFILPSLLTLNCVHISRFFITLERIIIMNAIHL</sequence>
<evidence type="ECO:0000256" key="1">
    <source>
        <dbReference type="SAM" id="Phobius"/>
    </source>
</evidence>
<dbReference type="AlphaFoldDB" id="A0A7E4ZPY4"/>
<reference evidence="3" key="2">
    <citation type="submission" date="2020-10" db="UniProtKB">
        <authorList>
            <consortium name="WormBaseParasite"/>
        </authorList>
    </citation>
    <scope>IDENTIFICATION</scope>
</reference>
<feature type="transmembrane region" description="Helical" evidence="1">
    <location>
        <begin position="26"/>
        <end position="49"/>
    </location>
</feature>
<organism evidence="2 3">
    <name type="scientific">Panagrellus redivivus</name>
    <name type="common">Microworm</name>
    <dbReference type="NCBI Taxonomy" id="6233"/>
    <lineage>
        <taxon>Eukaryota</taxon>
        <taxon>Metazoa</taxon>
        <taxon>Ecdysozoa</taxon>
        <taxon>Nematoda</taxon>
        <taxon>Chromadorea</taxon>
        <taxon>Rhabditida</taxon>
        <taxon>Tylenchina</taxon>
        <taxon>Panagrolaimomorpha</taxon>
        <taxon>Panagrolaimoidea</taxon>
        <taxon>Panagrolaimidae</taxon>
        <taxon>Panagrellus</taxon>
    </lineage>
</organism>
<evidence type="ECO:0000313" key="2">
    <source>
        <dbReference type="Proteomes" id="UP000492821"/>
    </source>
</evidence>
<feature type="transmembrane region" description="Helical" evidence="1">
    <location>
        <begin position="69"/>
        <end position="93"/>
    </location>
</feature>
<keyword evidence="1" id="KW-1133">Transmembrane helix</keyword>
<protein>
    <submittedName>
        <fullName evidence="3">G protein-coupled receptor</fullName>
    </submittedName>
</protein>
<name>A0A7E4ZPY4_PANRE</name>
<dbReference type="Proteomes" id="UP000492821">
    <property type="component" value="Unassembled WGS sequence"/>
</dbReference>
<keyword evidence="1" id="KW-0812">Transmembrane</keyword>
<feature type="transmembrane region" description="Helical" evidence="1">
    <location>
        <begin position="287"/>
        <end position="310"/>
    </location>
</feature>
<proteinExistence type="predicted"/>
<feature type="transmembrane region" description="Helical" evidence="1">
    <location>
        <begin position="246"/>
        <end position="266"/>
    </location>
</feature>
<evidence type="ECO:0000313" key="3">
    <source>
        <dbReference type="WBParaSite" id="Pan_g10127.t1"/>
    </source>
</evidence>
<feature type="transmembrane region" description="Helical" evidence="1">
    <location>
        <begin position="322"/>
        <end position="345"/>
    </location>
</feature>
<feature type="transmembrane region" description="Helical" evidence="1">
    <location>
        <begin position="164"/>
        <end position="192"/>
    </location>
</feature>